<dbReference type="InterPro" id="IPR036291">
    <property type="entry name" value="NAD(P)-bd_dom_sf"/>
</dbReference>
<accession>A0ABV6YYQ0</accession>
<dbReference type="Pfam" id="PF02254">
    <property type="entry name" value="TrkA_N"/>
    <property type="match status" value="1"/>
</dbReference>
<name>A0ABV6YYQ0_UNCC1</name>
<reference evidence="3 4" key="1">
    <citation type="submission" date="2024-09" db="EMBL/GenBank/DDBJ databases">
        <title>Laminarin stimulates single cell rates of sulfate reduction while oxygen inhibits transcriptomic activity in coastal marine sediment.</title>
        <authorList>
            <person name="Lindsay M."/>
            <person name="Orcutt B."/>
            <person name="Emerson D."/>
            <person name="Stepanauskas R."/>
            <person name="D'Angelo T."/>
        </authorList>
    </citation>
    <scope>NUCLEOTIDE SEQUENCE [LARGE SCALE GENOMIC DNA]</scope>
    <source>
        <strain evidence="3">SAG AM-311-K15</strain>
    </source>
</reference>
<dbReference type="InterPro" id="IPR006037">
    <property type="entry name" value="RCK_C"/>
</dbReference>
<keyword evidence="4" id="KW-1185">Reference proteome</keyword>
<dbReference type="InterPro" id="IPR036721">
    <property type="entry name" value="RCK_C_sf"/>
</dbReference>
<dbReference type="GO" id="GO:0034220">
    <property type="term" value="P:monoatomic ion transmembrane transport"/>
    <property type="evidence" value="ECO:0007669"/>
    <property type="project" value="UniProtKB-KW"/>
</dbReference>
<dbReference type="PROSITE" id="PS51202">
    <property type="entry name" value="RCK_C"/>
    <property type="match status" value="1"/>
</dbReference>
<evidence type="ECO:0000313" key="3">
    <source>
        <dbReference type="EMBL" id="MFC1851325.1"/>
    </source>
</evidence>
<dbReference type="SUPFAM" id="SSF51735">
    <property type="entry name" value="NAD(P)-binding Rossmann-fold domains"/>
    <property type="match status" value="1"/>
</dbReference>
<dbReference type="Gene3D" id="3.40.50.720">
    <property type="entry name" value="NAD(P)-binding Rossmann-like Domain"/>
    <property type="match status" value="1"/>
</dbReference>
<dbReference type="PROSITE" id="PS51201">
    <property type="entry name" value="RCK_N"/>
    <property type="match status" value="1"/>
</dbReference>
<sequence>RVGRAAARALEERGLEFRIIEKEAELIKNQDYIHGSAADINTLTAAGIEKTSSIIITTHDDATNIYLTLYCRKLRPDVQIISRANYDRNISTLHTAGADMVMSYASLIANVILNIILPGRILMLTEGLNIFRVGMHNSLVGKTIAECKIREGTGCSVIAIYHQGTMMVNPPPDYRFNQENELVLIGMSKNEKAFFSHYPEMRKLI</sequence>
<protein>
    <submittedName>
        <fullName evidence="3">Potassium channel family protein</fullName>
    </submittedName>
</protein>
<keyword evidence="3" id="KW-0407">Ion channel</keyword>
<dbReference type="InterPro" id="IPR050721">
    <property type="entry name" value="Trk_Ktr_HKT_K-transport"/>
</dbReference>
<evidence type="ECO:0000259" key="2">
    <source>
        <dbReference type="PROSITE" id="PS51202"/>
    </source>
</evidence>
<feature type="domain" description="RCK N-terminal" evidence="1">
    <location>
        <begin position="1"/>
        <end position="102"/>
    </location>
</feature>
<dbReference type="SUPFAM" id="SSF116726">
    <property type="entry name" value="TrkA C-terminal domain-like"/>
    <property type="match status" value="1"/>
</dbReference>
<evidence type="ECO:0000313" key="4">
    <source>
        <dbReference type="Proteomes" id="UP001594351"/>
    </source>
</evidence>
<proteinExistence type="predicted"/>
<gene>
    <name evidence="3" type="ORF">ACFL27_14100</name>
</gene>
<dbReference type="Proteomes" id="UP001594351">
    <property type="component" value="Unassembled WGS sequence"/>
</dbReference>
<dbReference type="Gene3D" id="3.30.70.1450">
    <property type="entry name" value="Regulator of K+ conductance, C-terminal domain"/>
    <property type="match status" value="1"/>
</dbReference>
<dbReference type="EMBL" id="JBHPBY010000178">
    <property type="protein sequence ID" value="MFC1851325.1"/>
    <property type="molecule type" value="Genomic_DNA"/>
</dbReference>
<evidence type="ECO:0000259" key="1">
    <source>
        <dbReference type="PROSITE" id="PS51201"/>
    </source>
</evidence>
<dbReference type="PANTHER" id="PTHR43833:SF9">
    <property type="entry name" value="POTASSIUM CHANNEL PROTEIN YUGO-RELATED"/>
    <property type="match status" value="1"/>
</dbReference>
<dbReference type="Pfam" id="PF02080">
    <property type="entry name" value="TrkA_C"/>
    <property type="match status" value="1"/>
</dbReference>
<dbReference type="InterPro" id="IPR003148">
    <property type="entry name" value="RCK_N"/>
</dbReference>
<feature type="non-terminal residue" evidence="3">
    <location>
        <position position="1"/>
    </location>
</feature>
<dbReference type="PANTHER" id="PTHR43833">
    <property type="entry name" value="POTASSIUM CHANNEL PROTEIN 2-RELATED-RELATED"/>
    <property type="match status" value="1"/>
</dbReference>
<keyword evidence="3" id="KW-0406">Ion transport</keyword>
<feature type="domain" description="RCK C-terminal" evidence="2">
    <location>
        <begin position="116"/>
        <end position="200"/>
    </location>
</feature>
<comment type="caution">
    <text evidence="3">The sequence shown here is derived from an EMBL/GenBank/DDBJ whole genome shotgun (WGS) entry which is preliminary data.</text>
</comment>
<keyword evidence="3" id="KW-0813">Transport</keyword>
<organism evidence="3 4">
    <name type="scientific">candidate division CSSED10-310 bacterium</name>
    <dbReference type="NCBI Taxonomy" id="2855610"/>
    <lineage>
        <taxon>Bacteria</taxon>
        <taxon>Bacteria division CSSED10-310</taxon>
    </lineage>
</organism>